<organism evidence="8 9">
    <name type="scientific">Phaeosphaeria nodorum (strain SN15 / ATCC MYA-4574 / FGSC 10173)</name>
    <name type="common">Glume blotch fungus</name>
    <name type="synonym">Parastagonospora nodorum</name>
    <dbReference type="NCBI Taxonomy" id="321614"/>
    <lineage>
        <taxon>Eukaryota</taxon>
        <taxon>Fungi</taxon>
        <taxon>Dikarya</taxon>
        <taxon>Ascomycota</taxon>
        <taxon>Pezizomycotina</taxon>
        <taxon>Dothideomycetes</taxon>
        <taxon>Pleosporomycetidae</taxon>
        <taxon>Pleosporales</taxon>
        <taxon>Pleosporineae</taxon>
        <taxon>Phaeosphaeriaceae</taxon>
        <taxon>Parastagonospora</taxon>
    </lineage>
</organism>
<evidence type="ECO:0000259" key="7">
    <source>
        <dbReference type="PROSITE" id="PS50048"/>
    </source>
</evidence>
<dbReference type="OrthoDB" id="3251668at2759"/>
<dbReference type="GO" id="GO:0000981">
    <property type="term" value="F:DNA-binding transcription factor activity, RNA polymerase II-specific"/>
    <property type="evidence" value="ECO:0007669"/>
    <property type="project" value="InterPro"/>
</dbReference>
<dbReference type="InterPro" id="IPR001138">
    <property type="entry name" value="Zn2Cys6_DnaBD"/>
</dbReference>
<dbReference type="VEuPathDB" id="FungiDB:JI435_129900"/>
<dbReference type="SUPFAM" id="SSF57701">
    <property type="entry name" value="Zn2/Cys6 DNA-binding domain"/>
    <property type="match status" value="2"/>
</dbReference>
<evidence type="ECO:0000313" key="9">
    <source>
        <dbReference type="Proteomes" id="UP000663193"/>
    </source>
</evidence>
<dbReference type="GO" id="GO:0008270">
    <property type="term" value="F:zinc ion binding"/>
    <property type="evidence" value="ECO:0007669"/>
    <property type="project" value="InterPro"/>
</dbReference>
<dbReference type="Gene3D" id="4.10.240.10">
    <property type="entry name" value="Zn(2)-C6 fungal-type DNA-binding domain"/>
    <property type="match status" value="2"/>
</dbReference>
<dbReference type="PROSITE" id="PS00463">
    <property type="entry name" value="ZN2_CY6_FUNGAL_1"/>
    <property type="match status" value="1"/>
</dbReference>
<keyword evidence="3" id="KW-0805">Transcription regulation</keyword>
<protein>
    <recommendedName>
        <fullName evidence="7">Zn(2)-C6 fungal-type domain-containing protein</fullName>
    </recommendedName>
</protein>
<feature type="compositionally biased region" description="Polar residues" evidence="6">
    <location>
        <begin position="229"/>
        <end position="242"/>
    </location>
</feature>
<feature type="compositionally biased region" description="Basic and acidic residues" evidence="6">
    <location>
        <begin position="160"/>
        <end position="177"/>
    </location>
</feature>
<dbReference type="InterPro" id="IPR036864">
    <property type="entry name" value="Zn2-C6_fun-type_DNA-bd_sf"/>
</dbReference>
<evidence type="ECO:0000256" key="2">
    <source>
        <dbReference type="ARBA" id="ARBA00022723"/>
    </source>
</evidence>
<evidence type="ECO:0000256" key="4">
    <source>
        <dbReference type="ARBA" id="ARBA00023163"/>
    </source>
</evidence>
<dbReference type="PANTHER" id="PTHR47338:SF5">
    <property type="entry name" value="ZN(II)2CYS6 TRANSCRIPTION FACTOR (EUROFUNG)"/>
    <property type="match status" value="1"/>
</dbReference>
<feature type="compositionally biased region" description="Basic residues" evidence="6">
    <location>
        <begin position="150"/>
        <end position="159"/>
    </location>
</feature>
<dbReference type="InterPro" id="IPR050815">
    <property type="entry name" value="TF_fung"/>
</dbReference>
<dbReference type="CDD" id="cd00067">
    <property type="entry name" value="GAL4"/>
    <property type="match status" value="2"/>
</dbReference>
<sequence length="407" mass="45602">MEDLEDELDLRYHRGLQPDVYYRCPTLESLNAALYTEVEKNASALIPVETVTEFIFGAASTITIPVGQQPSLNELIEPAEYLQSITVDYALCRDIDGKDRLKVQRAIARSIIEAIQDADGFKYAEKSAQSKDGGDGARFKYVCRDSVQFKNKRSHKKKKEKPENSDDCEAQPKKEGDPQLQGYGCGGAIHIKFSIKREAINVVYKHNPIHSSPPAEESSLPALALETTSTPQAMNNQSMNGNKEQKKKRKKKDQEDVENNYRDPDLDMSTSPEAPRAATKNKRKKDASAASAELSAKKDKKSKEALSPSASRKKTQILEPSPPPMPVRGKACIRCREKKIKCNEGKPTCNQCKRGLWTCQYEVTGAKKRSKNGCINCKARKRKCTEERPSCAHCLRLDDDCEYVDYS</sequence>
<dbReference type="AlphaFoldDB" id="A0A7U2FJL9"/>
<dbReference type="GO" id="GO:0005634">
    <property type="term" value="C:nucleus"/>
    <property type="evidence" value="ECO:0007669"/>
    <property type="project" value="UniProtKB-SubCell"/>
</dbReference>
<evidence type="ECO:0000256" key="3">
    <source>
        <dbReference type="ARBA" id="ARBA00023015"/>
    </source>
</evidence>
<dbReference type="PROSITE" id="PS50048">
    <property type="entry name" value="ZN2_CY6_FUNGAL_2"/>
    <property type="match status" value="2"/>
</dbReference>
<keyword evidence="2" id="KW-0479">Metal-binding</keyword>
<evidence type="ECO:0000256" key="5">
    <source>
        <dbReference type="ARBA" id="ARBA00023242"/>
    </source>
</evidence>
<keyword evidence="5" id="KW-0539">Nucleus</keyword>
<dbReference type="SMART" id="SM00066">
    <property type="entry name" value="GAL4"/>
    <property type="match status" value="2"/>
</dbReference>
<keyword evidence="9" id="KW-1185">Reference proteome</keyword>
<evidence type="ECO:0000256" key="6">
    <source>
        <dbReference type="SAM" id="MobiDB-lite"/>
    </source>
</evidence>
<gene>
    <name evidence="8" type="ORF">JI435_129900</name>
</gene>
<evidence type="ECO:0000256" key="1">
    <source>
        <dbReference type="ARBA" id="ARBA00004123"/>
    </source>
</evidence>
<dbReference type="EMBL" id="CP069038">
    <property type="protein sequence ID" value="QRD04256.1"/>
    <property type="molecule type" value="Genomic_DNA"/>
</dbReference>
<dbReference type="Pfam" id="PF00172">
    <property type="entry name" value="Zn_clus"/>
    <property type="match status" value="2"/>
</dbReference>
<feature type="region of interest" description="Disordered" evidence="6">
    <location>
        <begin position="150"/>
        <end position="182"/>
    </location>
</feature>
<feature type="domain" description="Zn(2)-C6 fungal-type" evidence="7">
    <location>
        <begin position="331"/>
        <end position="361"/>
    </location>
</feature>
<accession>A0A7U2FJL9</accession>
<dbReference type="PANTHER" id="PTHR47338">
    <property type="entry name" value="ZN(II)2CYS6 TRANSCRIPTION FACTOR (EUROFUNG)-RELATED"/>
    <property type="match status" value="1"/>
</dbReference>
<feature type="domain" description="Zn(2)-C6 fungal-type" evidence="7">
    <location>
        <begin position="373"/>
        <end position="403"/>
    </location>
</feature>
<evidence type="ECO:0000313" key="8">
    <source>
        <dbReference type="EMBL" id="QRD04256.1"/>
    </source>
</evidence>
<comment type="subcellular location">
    <subcellularLocation>
        <location evidence="1">Nucleus</location>
    </subcellularLocation>
</comment>
<reference evidence="9" key="1">
    <citation type="journal article" date="2021" name="BMC Genomics">
        <title>Chromosome-level genome assembly and manually-curated proteome of model necrotroph Parastagonospora nodorum Sn15 reveals a genome-wide trove of candidate effector homologs, and redundancy of virulence-related functions within an accessory chromosome.</title>
        <authorList>
            <person name="Bertazzoni S."/>
            <person name="Jones D.A.B."/>
            <person name="Phan H.T."/>
            <person name="Tan K.-C."/>
            <person name="Hane J.K."/>
        </authorList>
    </citation>
    <scope>NUCLEOTIDE SEQUENCE [LARGE SCALE GENOMIC DNA]</scope>
    <source>
        <strain evidence="9">SN15 / ATCC MYA-4574 / FGSC 10173)</strain>
    </source>
</reference>
<dbReference type="Proteomes" id="UP000663193">
    <property type="component" value="Chromosome 16"/>
</dbReference>
<proteinExistence type="predicted"/>
<feature type="compositionally biased region" description="Basic and acidic residues" evidence="6">
    <location>
        <begin position="295"/>
        <end position="304"/>
    </location>
</feature>
<name>A0A7U2FJL9_PHANO</name>
<feature type="region of interest" description="Disordered" evidence="6">
    <location>
        <begin position="229"/>
        <end position="328"/>
    </location>
</feature>
<keyword evidence="4" id="KW-0804">Transcription</keyword>